<dbReference type="Pfam" id="PF00533">
    <property type="entry name" value="BRCT"/>
    <property type="match status" value="1"/>
</dbReference>
<dbReference type="GO" id="GO:0046872">
    <property type="term" value="F:metal ion binding"/>
    <property type="evidence" value="ECO:0007669"/>
    <property type="project" value="UniProtKB-KW"/>
</dbReference>
<dbReference type="GO" id="GO:0003911">
    <property type="term" value="F:DNA ligase (NAD+) activity"/>
    <property type="evidence" value="ECO:0007669"/>
    <property type="project" value="UniProtKB-UniRule"/>
</dbReference>
<dbReference type="InterPro" id="IPR036420">
    <property type="entry name" value="BRCT_dom_sf"/>
</dbReference>
<comment type="catalytic activity">
    <reaction evidence="13 15">
        <text>NAD(+) + (deoxyribonucleotide)n-3'-hydroxyl + 5'-phospho-(deoxyribonucleotide)m = (deoxyribonucleotide)n+m + AMP + beta-nicotinamide D-nucleotide.</text>
        <dbReference type="EC" id="6.5.1.2"/>
    </reaction>
</comment>
<dbReference type="SMART" id="SM00532">
    <property type="entry name" value="LIGANc"/>
    <property type="match status" value="1"/>
</dbReference>
<evidence type="ECO:0000256" key="1">
    <source>
        <dbReference type="ARBA" id="ARBA00004067"/>
    </source>
</evidence>
<dbReference type="InterPro" id="IPR041663">
    <property type="entry name" value="DisA/LigA_HHH"/>
</dbReference>
<dbReference type="PANTHER" id="PTHR23389">
    <property type="entry name" value="CHROMOSOME TRANSMISSION FIDELITY FACTOR 18"/>
    <property type="match status" value="1"/>
</dbReference>
<dbReference type="SUPFAM" id="SSF47781">
    <property type="entry name" value="RuvA domain 2-like"/>
    <property type="match status" value="1"/>
</dbReference>
<keyword evidence="7 15" id="KW-0227">DNA damage</keyword>
<dbReference type="PROSITE" id="PS50172">
    <property type="entry name" value="BRCT"/>
    <property type="match status" value="1"/>
</dbReference>
<evidence type="ECO:0000256" key="2">
    <source>
        <dbReference type="ARBA" id="ARBA00012722"/>
    </source>
</evidence>
<dbReference type="Pfam" id="PF14520">
    <property type="entry name" value="HHH_5"/>
    <property type="match status" value="1"/>
</dbReference>
<feature type="active site" description="N6-AMP-lysine intermediate" evidence="15">
    <location>
        <position position="112"/>
    </location>
</feature>
<dbReference type="Gene3D" id="3.40.50.10190">
    <property type="entry name" value="BRCT domain"/>
    <property type="match status" value="1"/>
</dbReference>
<keyword evidence="8 15" id="KW-0862">Zinc</keyword>
<reference evidence="17" key="2">
    <citation type="journal article" date="2021" name="PeerJ">
        <title>Extensive microbial diversity within the chicken gut microbiome revealed by metagenomics and culture.</title>
        <authorList>
            <person name="Gilroy R."/>
            <person name="Ravi A."/>
            <person name="Getino M."/>
            <person name="Pursley I."/>
            <person name="Horton D.L."/>
            <person name="Alikhan N.F."/>
            <person name="Baker D."/>
            <person name="Gharbi K."/>
            <person name="Hall N."/>
            <person name="Watson M."/>
            <person name="Adriaenssens E.M."/>
            <person name="Foster-Nyarko E."/>
            <person name="Jarju S."/>
            <person name="Secka A."/>
            <person name="Antonio M."/>
            <person name="Oren A."/>
            <person name="Chaudhuri R.R."/>
            <person name="La Ragione R."/>
            <person name="Hildebrand F."/>
            <person name="Pallen M.J."/>
        </authorList>
    </citation>
    <scope>NUCLEOTIDE SEQUENCE</scope>
    <source>
        <strain evidence="17">ChiHjej10B9-9673</strain>
    </source>
</reference>
<dbReference type="Pfam" id="PF01653">
    <property type="entry name" value="DNA_ligase_aden"/>
    <property type="match status" value="1"/>
</dbReference>
<dbReference type="Gene3D" id="2.40.50.140">
    <property type="entry name" value="Nucleic acid-binding proteins"/>
    <property type="match status" value="1"/>
</dbReference>
<comment type="caution">
    <text evidence="17">The sequence shown here is derived from an EMBL/GenBank/DDBJ whole genome shotgun (WGS) entry which is preliminary data.</text>
</comment>
<dbReference type="InterPro" id="IPR018239">
    <property type="entry name" value="DNA_ligase_AS"/>
</dbReference>
<feature type="binding site" evidence="15">
    <location>
        <position position="110"/>
    </location>
    <ligand>
        <name>NAD(+)</name>
        <dbReference type="ChEBI" id="CHEBI:57540"/>
    </ligand>
</feature>
<proteinExistence type="inferred from homology"/>
<dbReference type="FunFam" id="1.10.150.20:FF:000006">
    <property type="entry name" value="DNA ligase"/>
    <property type="match status" value="1"/>
</dbReference>
<keyword evidence="12 15" id="KW-0464">Manganese</keyword>
<feature type="binding site" evidence="15">
    <location>
        <position position="168"/>
    </location>
    <ligand>
        <name>NAD(+)</name>
        <dbReference type="ChEBI" id="CHEBI:57540"/>
    </ligand>
</feature>
<dbReference type="EC" id="6.5.1.2" evidence="2 15"/>
<dbReference type="NCBIfam" id="NF005932">
    <property type="entry name" value="PRK07956.1"/>
    <property type="match status" value="1"/>
</dbReference>
<dbReference type="Gene3D" id="6.20.10.30">
    <property type="match status" value="1"/>
</dbReference>
<protein>
    <recommendedName>
        <fullName evidence="3 15">DNA ligase</fullName>
        <ecNumber evidence="2 15">6.5.1.2</ecNumber>
    </recommendedName>
    <alternativeName>
        <fullName evidence="15">Polydeoxyribonucleotide synthase [NAD(+)]</fullName>
    </alternativeName>
</protein>
<dbReference type="NCBIfam" id="TIGR00575">
    <property type="entry name" value="dnlj"/>
    <property type="match status" value="1"/>
</dbReference>
<keyword evidence="9 15" id="KW-0460">Magnesium</keyword>
<feature type="binding site" evidence="15">
    <location>
        <begin position="32"/>
        <end position="36"/>
    </location>
    <ligand>
        <name>NAD(+)</name>
        <dbReference type="ChEBI" id="CHEBI:57540"/>
    </ligand>
</feature>
<dbReference type="FunFam" id="3.30.470.30:FF:000001">
    <property type="entry name" value="DNA ligase"/>
    <property type="match status" value="1"/>
</dbReference>
<dbReference type="InterPro" id="IPR013839">
    <property type="entry name" value="DNAligase_adenylation"/>
</dbReference>
<evidence type="ECO:0000313" key="17">
    <source>
        <dbReference type="EMBL" id="HIS65978.1"/>
    </source>
</evidence>
<sequence>MDEIKREIEALRAEIEEHNRHYYDEDAPIISDFEYDALLRRLEELEAAHPEFFDPNSPTQHVGGTAKSTFAPVTHEVPLESLNDVFSFEELRAFDERVTAAVGGREYSVEPKIDGLSMSLEYENGVFVRGATRGDGVTGEDVTENLKTVRNLPKRLKNAPPRLIVRGEVYMSRAVFEELNEKRAERGEALLANPRNAAAGSMRQQDPKVAAARKLDICVFNVQKAEGVSFATHGESLDALESYGFYVVPHTLLKSMDEVCARIEEIGDTRDRFPYDIDGAVVKINSLAEREALGSTAKAPRWAAAYKYPPEVKESVVKDIAVQVGRTGVLTPKAVIEPVRLAGTTVTNATLHNQDFITKLDVRIGDTVRVRKAGEIIPEVLEVVKEKRPDWAAPYHLPERCPECGAPIVRDEDGAALRCTGAECPAQRLRNIVHFASREAMDIEGLGESVAENLISAGLLTTPAGIYYLRAEDIAKLDRMGKKSAENLINAIEKSKSAGLARLLCAFGIRQVGSKAGKILAAHFGTLDKLMAAGEEELRNIPDIGEITAKSIREWFESEQSQHQIRLLREAGVSFKSAETVKDTRFAGMTFVLTGTLPTYTRDEAARIIESFGGKVSGSVSKKTSCVLAGEAAGSKLAKAESLGVKIIDEAEFNELIK</sequence>
<evidence type="ECO:0000256" key="15">
    <source>
        <dbReference type="HAMAP-Rule" id="MF_01588"/>
    </source>
</evidence>
<feature type="binding site" evidence="15">
    <location>
        <position position="133"/>
    </location>
    <ligand>
        <name>NAD(+)</name>
        <dbReference type="ChEBI" id="CHEBI:57540"/>
    </ligand>
</feature>
<dbReference type="Pfam" id="PF12826">
    <property type="entry name" value="HHH_2"/>
    <property type="match status" value="1"/>
</dbReference>
<comment type="function">
    <text evidence="1 15">DNA ligase that catalyzes the formation of phosphodiester linkages between 5'-phosphoryl and 3'-hydroxyl groups in double-stranded DNA using NAD as a coenzyme and as the energy source for the reaction. It is essential for DNA replication and repair of damaged DNA.</text>
</comment>
<dbReference type="InterPro" id="IPR012340">
    <property type="entry name" value="NA-bd_OB-fold"/>
</dbReference>
<keyword evidence="5 15" id="KW-0235">DNA replication</keyword>
<keyword evidence="11 15" id="KW-0234">DNA repair</keyword>
<dbReference type="FunFam" id="1.10.287.610:FF:000002">
    <property type="entry name" value="DNA ligase"/>
    <property type="match status" value="1"/>
</dbReference>
<dbReference type="Gene3D" id="1.10.150.20">
    <property type="entry name" value="5' to 3' exonuclease, C-terminal subdomain"/>
    <property type="match status" value="2"/>
</dbReference>
<comment type="cofactor">
    <cofactor evidence="15">
        <name>Mg(2+)</name>
        <dbReference type="ChEBI" id="CHEBI:18420"/>
    </cofactor>
    <cofactor evidence="15">
        <name>Mn(2+)</name>
        <dbReference type="ChEBI" id="CHEBI:29035"/>
    </cofactor>
</comment>
<dbReference type="Pfam" id="PF03120">
    <property type="entry name" value="OB_DNA_ligase"/>
    <property type="match status" value="1"/>
</dbReference>
<evidence type="ECO:0000259" key="16">
    <source>
        <dbReference type="PROSITE" id="PS50172"/>
    </source>
</evidence>
<dbReference type="CDD" id="cd17748">
    <property type="entry name" value="BRCT_DNA_ligase_like"/>
    <property type="match status" value="1"/>
</dbReference>
<dbReference type="InterPro" id="IPR003583">
    <property type="entry name" value="Hlx-hairpin-Hlx_DNA-bd_motif"/>
</dbReference>
<dbReference type="EMBL" id="DVJK01000009">
    <property type="protein sequence ID" value="HIS65978.1"/>
    <property type="molecule type" value="Genomic_DNA"/>
</dbReference>
<evidence type="ECO:0000256" key="8">
    <source>
        <dbReference type="ARBA" id="ARBA00022833"/>
    </source>
</evidence>
<dbReference type="SUPFAM" id="SSF50249">
    <property type="entry name" value="Nucleic acid-binding proteins"/>
    <property type="match status" value="1"/>
</dbReference>
<dbReference type="AlphaFoldDB" id="A0A9D1JUP5"/>
<evidence type="ECO:0000256" key="11">
    <source>
        <dbReference type="ARBA" id="ARBA00023204"/>
    </source>
</evidence>
<evidence type="ECO:0000256" key="7">
    <source>
        <dbReference type="ARBA" id="ARBA00022763"/>
    </source>
</evidence>
<feature type="binding site" evidence="15">
    <location>
        <position position="307"/>
    </location>
    <ligand>
        <name>NAD(+)</name>
        <dbReference type="ChEBI" id="CHEBI:57540"/>
    </ligand>
</feature>
<dbReference type="SUPFAM" id="SSF52113">
    <property type="entry name" value="BRCT domain"/>
    <property type="match status" value="1"/>
</dbReference>
<keyword evidence="10 15" id="KW-0520">NAD</keyword>
<evidence type="ECO:0000256" key="10">
    <source>
        <dbReference type="ARBA" id="ARBA00023027"/>
    </source>
</evidence>
<dbReference type="Proteomes" id="UP000824001">
    <property type="component" value="Unassembled WGS sequence"/>
</dbReference>
<dbReference type="InterPro" id="IPR001679">
    <property type="entry name" value="DNA_ligase"/>
</dbReference>
<dbReference type="SMART" id="SM00292">
    <property type="entry name" value="BRCT"/>
    <property type="match status" value="1"/>
</dbReference>
<name>A0A9D1JUP5_9FIRM</name>
<dbReference type="Pfam" id="PF03119">
    <property type="entry name" value="DNA_ligase_ZBD"/>
    <property type="match status" value="1"/>
</dbReference>
<dbReference type="GO" id="GO:0003677">
    <property type="term" value="F:DNA binding"/>
    <property type="evidence" value="ECO:0007669"/>
    <property type="project" value="InterPro"/>
</dbReference>
<organism evidence="17 18">
    <name type="scientific">Candidatus Scatomorpha merdipullorum</name>
    <dbReference type="NCBI Taxonomy" id="2840927"/>
    <lineage>
        <taxon>Bacteria</taxon>
        <taxon>Bacillati</taxon>
        <taxon>Bacillota</taxon>
        <taxon>Clostridia</taxon>
        <taxon>Eubacteriales</taxon>
        <taxon>Candidatus Scatomorpha</taxon>
    </lineage>
</organism>
<evidence type="ECO:0000256" key="4">
    <source>
        <dbReference type="ARBA" id="ARBA00022598"/>
    </source>
</evidence>
<gene>
    <name evidence="15 17" type="primary">ligA</name>
    <name evidence="17" type="ORF">IAC18_00310</name>
</gene>
<evidence type="ECO:0000313" key="18">
    <source>
        <dbReference type="Proteomes" id="UP000824001"/>
    </source>
</evidence>
<dbReference type="PROSITE" id="PS01055">
    <property type="entry name" value="DNA_LIGASE_N1"/>
    <property type="match status" value="1"/>
</dbReference>
<reference evidence="17" key="1">
    <citation type="submission" date="2020-10" db="EMBL/GenBank/DDBJ databases">
        <authorList>
            <person name="Gilroy R."/>
        </authorList>
    </citation>
    <scope>NUCLEOTIDE SEQUENCE</scope>
    <source>
        <strain evidence="17">ChiHjej10B9-9673</strain>
    </source>
</reference>
<dbReference type="GO" id="GO:0005829">
    <property type="term" value="C:cytosol"/>
    <property type="evidence" value="ECO:0007669"/>
    <property type="project" value="TreeGrafter"/>
</dbReference>
<comment type="caution">
    <text evidence="15">Lacks conserved residue(s) required for the propagation of feature annotation.</text>
</comment>
<dbReference type="Gene3D" id="3.30.470.30">
    <property type="entry name" value="DNA ligase/mRNA capping enzyme"/>
    <property type="match status" value="1"/>
</dbReference>
<feature type="binding site" evidence="15">
    <location>
        <position position="424"/>
    </location>
    <ligand>
        <name>Zn(2+)</name>
        <dbReference type="ChEBI" id="CHEBI:29105"/>
    </ligand>
</feature>
<dbReference type="InterPro" id="IPR010994">
    <property type="entry name" value="RuvA_2-like"/>
</dbReference>
<dbReference type="InterPro" id="IPR001357">
    <property type="entry name" value="BRCT_dom"/>
</dbReference>
<evidence type="ECO:0000256" key="6">
    <source>
        <dbReference type="ARBA" id="ARBA00022723"/>
    </source>
</evidence>
<keyword evidence="6 15" id="KW-0479">Metal-binding</keyword>
<dbReference type="SMART" id="SM00278">
    <property type="entry name" value="HhH1"/>
    <property type="match status" value="4"/>
</dbReference>
<dbReference type="Gene3D" id="1.10.287.610">
    <property type="entry name" value="Helix hairpin bin"/>
    <property type="match status" value="1"/>
</dbReference>
<evidence type="ECO:0000256" key="14">
    <source>
        <dbReference type="ARBA" id="ARBA00060881"/>
    </source>
</evidence>
<feature type="domain" description="BRCT" evidence="16">
    <location>
        <begin position="581"/>
        <end position="658"/>
    </location>
</feature>
<dbReference type="CDD" id="cd00114">
    <property type="entry name" value="LIGANc"/>
    <property type="match status" value="1"/>
</dbReference>
<dbReference type="SUPFAM" id="SSF56091">
    <property type="entry name" value="DNA ligase/mRNA capping enzyme, catalytic domain"/>
    <property type="match status" value="1"/>
</dbReference>
<dbReference type="FunFam" id="1.10.150.20:FF:000007">
    <property type="entry name" value="DNA ligase"/>
    <property type="match status" value="1"/>
</dbReference>
<feature type="binding site" evidence="15">
    <location>
        <position position="404"/>
    </location>
    <ligand>
        <name>Zn(2+)</name>
        <dbReference type="ChEBI" id="CHEBI:29105"/>
    </ligand>
</feature>
<feature type="binding site" evidence="15">
    <location>
        <position position="283"/>
    </location>
    <ligand>
        <name>NAD(+)</name>
        <dbReference type="ChEBI" id="CHEBI:57540"/>
    </ligand>
</feature>
<evidence type="ECO:0000256" key="12">
    <source>
        <dbReference type="ARBA" id="ARBA00023211"/>
    </source>
</evidence>
<dbReference type="GO" id="GO:0006260">
    <property type="term" value="P:DNA replication"/>
    <property type="evidence" value="ECO:0007669"/>
    <property type="project" value="UniProtKB-KW"/>
</dbReference>
<accession>A0A9D1JUP5</accession>
<dbReference type="InterPro" id="IPR004150">
    <property type="entry name" value="NAD_DNA_ligase_OB"/>
</dbReference>
<dbReference type="HAMAP" id="MF_01588">
    <property type="entry name" value="DNA_ligase_A"/>
    <property type="match status" value="1"/>
</dbReference>
<evidence type="ECO:0000256" key="9">
    <source>
        <dbReference type="ARBA" id="ARBA00022842"/>
    </source>
</evidence>
<dbReference type="GO" id="GO:0006281">
    <property type="term" value="P:DNA repair"/>
    <property type="evidence" value="ECO:0007669"/>
    <property type="project" value="UniProtKB-KW"/>
</dbReference>
<dbReference type="PANTHER" id="PTHR23389:SF9">
    <property type="entry name" value="DNA LIGASE"/>
    <property type="match status" value="1"/>
</dbReference>
<dbReference type="InterPro" id="IPR013840">
    <property type="entry name" value="DNAligase_N"/>
</dbReference>
<dbReference type="PIRSF" id="PIRSF001604">
    <property type="entry name" value="LigA"/>
    <property type="match status" value="1"/>
</dbReference>
<feature type="binding site" evidence="15">
    <location>
        <position position="401"/>
    </location>
    <ligand>
        <name>Zn(2+)</name>
        <dbReference type="ChEBI" id="CHEBI:29105"/>
    </ligand>
</feature>
<dbReference type="FunFam" id="2.40.50.140:FF:000012">
    <property type="entry name" value="DNA ligase"/>
    <property type="match status" value="1"/>
</dbReference>
<keyword evidence="4 15" id="KW-0436">Ligase</keyword>
<feature type="binding site" evidence="15">
    <location>
        <begin position="81"/>
        <end position="82"/>
    </location>
    <ligand>
        <name>NAD(+)</name>
        <dbReference type="ChEBI" id="CHEBI:57540"/>
    </ligand>
</feature>
<comment type="similarity">
    <text evidence="14 15">Belongs to the NAD-dependent DNA ligase family. LigA subfamily.</text>
</comment>
<evidence type="ECO:0000256" key="5">
    <source>
        <dbReference type="ARBA" id="ARBA00022705"/>
    </source>
</evidence>
<dbReference type="InterPro" id="IPR004149">
    <property type="entry name" value="Znf_DNAligase_C4"/>
</dbReference>
<evidence type="ECO:0000256" key="3">
    <source>
        <dbReference type="ARBA" id="ARBA00013308"/>
    </source>
</evidence>
<evidence type="ECO:0000256" key="13">
    <source>
        <dbReference type="ARBA" id="ARBA00034005"/>
    </source>
</evidence>